<keyword evidence="5 9" id="KW-0808">Transferase</keyword>
<name>A0A3R7PE63_PENVA</name>
<evidence type="ECO:0000256" key="3">
    <source>
        <dbReference type="ARBA" id="ARBA00022527"/>
    </source>
</evidence>
<dbReference type="PROSITE" id="PS50219">
    <property type="entry name" value="CNH"/>
    <property type="match status" value="1"/>
</dbReference>
<dbReference type="PROSITE" id="PS50011">
    <property type="entry name" value="PROTEIN_KINASE_DOM"/>
    <property type="match status" value="1"/>
</dbReference>
<protein>
    <recommendedName>
        <fullName evidence="9">Mitogen-activated protein kinase kinase kinase kinase</fullName>
        <ecNumber evidence="9">2.7.11.1</ecNumber>
    </recommendedName>
</protein>
<keyword evidence="7 9" id="KW-0418">Kinase</keyword>
<comment type="similarity">
    <text evidence="2 9">Belongs to the protein kinase superfamily. STE Ser/Thr protein kinase family. STE20 subfamily.</text>
</comment>
<evidence type="ECO:0000256" key="1">
    <source>
        <dbReference type="ARBA" id="ARBA00001946"/>
    </source>
</evidence>
<dbReference type="InterPro" id="IPR000719">
    <property type="entry name" value="Prot_kinase_dom"/>
</dbReference>
<evidence type="ECO:0000259" key="16">
    <source>
        <dbReference type="PROSITE" id="PS50219"/>
    </source>
</evidence>
<keyword evidence="8 9" id="KW-0067">ATP-binding</keyword>
<evidence type="ECO:0000256" key="9">
    <source>
        <dbReference type="PIRNR" id="PIRNR038172"/>
    </source>
</evidence>
<dbReference type="PIRSF" id="PIRSF038172">
    <property type="entry name" value="MAPKKKK"/>
    <property type="match status" value="1"/>
</dbReference>
<feature type="domain" description="CNH" evidence="16">
    <location>
        <begin position="591"/>
        <end position="897"/>
    </location>
</feature>
<dbReference type="GO" id="GO:0005737">
    <property type="term" value="C:cytoplasm"/>
    <property type="evidence" value="ECO:0007669"/>
    <property type="project" value="TreeGrafter"/>
</dbReference>
<dbReference type="Proteomes" id="UP000283509">
    <property type="component" value="Unassembled WGS sequence"/>
</dbReference>
<feature type="compositionally biased region" description="Low complexity" evidence="13">
    <location>
        <begin position="501"/>
        <end position="518"/>
    </location>
</feature>
<dbReference type="PANTHER" id="PTHR48012:SF18">
    <property type="entry name" value="HAPPYHOUR, ISOFORM A"/>
    <property type="match status" value="1"/>
</dbReference>
<evidence type="ECO:0000256" key="6">
    <source>
        <dbReference type="ARBA" id="ARBA00022741"/>
    </source>
</evidence>
<keyword evidence="6 9" id="KW-0547">Nucleotide-binding</keyword>
<feature type="binding site" evidence="11 12">
    <location>
        <position position="93"/>
    </location>
    <ligand>
        <name>ATP</name>
        <dbReference type="ChEBI" id="CHEBI:30616"/>
    </ligand>
</feature>
<accession>A0A3R7PE63</accession>
<reference evidence="17 18" key="1">
    <citation type="submission" date="2018-04" db="EMBL/GenBank/DDBJ databases">
        <authorList>
            <person name="Zhang X."/>
            <person name="Yuan J."/>
            <person name="Li F."/>
            <person name="Xiang J."/>
        </authorList>
    </citation>
    <scope>NUCLEOTIDE SEQUENCE [LARGE SCALE GENOMIC DNA]</scope>
    <source>
        <tissue evidence="17">Muscle</tissue>
    </source>
</reference>
<comment type="catalytic activity">
    <reaction evidence="9">
        <text>L-seryl-[protein] + ATP = O-phospho-L-seryl-[protein] + ADP + H(+)</text>
        <dbReference type="Rhea" id="RHEA:17989"/>
        <dbReference type="Rhea" id="RHEA-COMP:9863"/>
        <dbReference type="Rhea" id="RHEA-COMP:11604"/>
        <dbReference type="ChEBI" id="CHEBI:15378"/>
        <dbReference type="ChEBI" id="CHEBI:29999"/>
        <dbReference type="ChEBI" id="CHEBI:30616"/>
        <dbReference type="ChEBI" id="CHEBI:83421"/>
        <dbReference type="ChEBI" id="CHEBI:456216"/>
        <dbReference type="EC" id="2.7.11.1"/>
    </reaction>
</comment>
<feature type="region of interest" description="Disordered" evidence="13">
    <location>
        <begin position="431"/>
        <end position="576"/>
    </location>
</feature>
<dbReference type="InterPro" id="IPR050629">
    <property type="entry name" value="STE20/SPS1-PAK"/>
</dbReference>
<evidence type="ECO:0000313" key="17">
    <source>
        <dbReference type="EMBL" id="ROT83402.1"/>
    </source>
</evidence>
<dbReference type="SUPFAM" id="SSF56112">
    <property type="entry name" value="Protein kinase-like (PK-like)"/>
    <property type="match status" value="1"/>
</dbReference>
<dbReference type="STRING" id="6689.A0A3R7PE63"/>
<proteinExistence type="inferred from homology"/>
<dbReference type="PROSITE" id="PS00107">
    <property type="entry name" value="PROTEIN_KINASE_ATP"/>
    <property type="match status" value="1"/>
</dbReference>
<feature type="binding site" evidence="11">
    <location>
        <begin position="70"/>
        <end position="78"/>
    </location>
    <ligand>
        <name>ATP</name>
        <dbReference type="ChEBI" id="CHEBI:30616"/>
    </ligand>
</feature>
<feature type="domain" description="Protein kinase" evidence="15">
    <location>
        <begin position="64"/>
        <end position="321"/>
    </location>
</feature>
<feature type="region of interest" description="Disordered" evidence="13">
    <location>
        <begin position="395"/>
        <end position="418"/>
    </location>
</feature>
<reference evidence="17 18" key="2">
    <citation type="submission" date="2019-01" db="EMBL/GenBank/DDBJ databases">
        <title>The decoding of complex shrimp genome reveals the adaptation for benthos swimmer, frequently molting mechanism and breeding impact on genome.</title>
        <authorList>
            <person name="Sun Y."/>
            <person name="Gao Y."/>
            <person name="Yu Y."/>
        </authorList>
    </citation>
    <scope>NUCLEOTIDE SEQUENCE [LARGE SCALE GENOMIC DNA]</scope>
    <source>
        <tissue evidence="17">Muscle</tissue>
    </source>
</reference>
<evidence type="ECO:0000256" key="8">
    <source>
        <dbReference type="ARBA" id="ARBA00022840"/>
    </source>
</evidence>
<keyword evidence="18" id="KW-1185">Reference proteome</keyword>
<organism evidence="17 18">
    <name type="scientific">Penaeus vannamei</name>
    <name type="common">Whiteleg shrimp</name>
    <name type="synonym">Litopenaeus vannamei</name>
    <dbReference type="NCBI Taxonomy" id="6689"/>
    <lineage>
        <taxon>Eukaryota</taxon>
        <taxon>Metazoa</taxon>
        <taxon>Ecdysozoa</taxon>
        <taxon>Arthropoda</taxon>
        <taxon>Crustacea</taxon>
        <taxon>Multicrustacea</taxon>
        <taxon>Malacostraca</taxon>
        <taxon>Eumalacostraca</taxon>
        <taxon>Eucarida</taxon>
        <taxon>Decapoda</taxon>
        <taxon>Dendrobranchiata</taxon>
        <taxon>Penaeoidea</taxon>
        <taxon>Penaeidae</taxon>
        <taxon>Penaeus</taxon>
    </lineage>
</organism>
<comment type="cofactor">
    <cofactor evidence="1 9">
        <name>Mg(2+)</name>
        <dbReference type="ChEBI" id="CHEBI:18420"/>
    </cofactor>
</comment>
<comment type="function">
    <text evidence="9">Serine/threonine kinase that plays a role in the response to environmental stress. Appears to act upstream of the JUN N-terminal pathway.</text>
</comment>
<dbReference type="Gene3D" id="1.10.510.10">
    <property type="entry name" value="Transferase(Phosphotransferase) domain 1"/>
    <property type="match status" value="1"/>
</dbReference>
<keyword evidence="14" id="KW-0732">Signal</keyword>
<feature type="compositionally biased region" description="Basic residues" evidence="13">
    <location>
        <begin position="552"/>
        <end position="562"/>
    </location>
</feature>
<dbReference type="Pfam" id="PF00780">
    <property type="entry name" value="CNH"/>
    <property type="match status" value="1"/>
</dbReference>
<evidence type="ECO:0000256" key="2">
    <source>
        <dbReference type="ARBA" id="ARBA00008874"/>
    </source>
</evidence>
<feature type="active site" description="Proton acceptor" evidence="10">
    <location>
        <position position="184"/>
    </location>
</feature>
<dbReference type="InterPro" id="IPR021160">
    <property type="entry name" value="MAPKKKK"/>
</dbReference>
<dbReference type="SMART" id="SM00036">
    <property type="entry name" value="CNH"/>
    <property type="match status" value="1"/>
</dbReference>
<dbReference type="CDD" id="cd06613">
    <property type="entry name" value="STKc_MAP4K3_like"/>
    <property type="match status" value="1"/>
</dbReference>
<evidence type="ECO:0000259" key="15">
    <source>
        <dbReference type="PROSITE" id="PS50011"/>
    </source>
</evidence>
<dbReference type="GO" id="GO:0106310">
    <property type="term" value="F:protein serine kinase activity"/>
    <property type="evidence" value="ECO:0007669"/>
    <property type="project" value="RHEA"/>
</dbReference>
<dbReference type="InterPro" id="IPR011009">
    <property type="entry name" value="Kinase-like_dom_sf"/>
</dbReference>
<dbReference type="OrthoDB" id="8693905at2759"/>
<evidence type="ECO:0000256" key="7">
    <source>
        <dbReference type="ARBA" id="ARBA00022777"/>
    </source>
</evidence>
<feature type="chain" id="PRO_5018701064" description="Mitogen-activated protein kinase kinase kinase kinase" evidence="14">
    <location>
        <begin position="29"/>
        <end position="897"/>
    </location>
</feature>
<dbReference type="PANTHER" id="PTHR48012">
    <property type="entry name" value="STERILE20-LIKE KINASE, ISOFORM B-RELATED"/>
    <property type="match status" value="1"/>
</dbReference>
<evidence type="ECO:0000256" key="14">
    <source>
        <dbReference type="SAM" id="SignalP"/>
    </source>
</evidence>
<gene>
    <name evidence="17" type="ORF">C7M84_023407</name>
</gene>
<evidence type="ECO:0000256" key="13">
    <source>
        <dbReference type="SAM" id="MobiDB-lite"/>
    </source>
</evidence>
<dbReference type="FunFam" id="1.10.510.10:FF:000031">
    <property type="entry name" value="Mitogen-activated protein kinase kinase kinase kinase"/>
    <property type="match status" value="1"/>
</dbReference>
<dbReference type="InterPro" id="IPR001180">
    <property type="entry name" value="CNH_dom"/>
</dbReference>
<dbReference type="GO" id="GO:0008349">
    <property type="term" value="F:MAP kinase kinase kinase kinase activity"/>
    <property type="evidence" value="ECO:0007669"/>
    <property type="project" value="InterPro"/>
</dbReference>
<dbReference type="EMBL" id="QCYY01000688">
    <property type="protein sequence ID" value="ROT83402.1"/>
    <property type="molecule type" value="Genomic_DNA"/>
</dbReference>
<comment type="caution">
    <text evidence="17">The sequence shown here is derived from an EMBL/GenBank/DDBJ whole genome shotgun (WGS) entry which is preliminary data.</text>
</comment>
<evidence type="ECO:0000256" key="5">
    <source>
        <dbReference type="ARBA" id="ARBA00022679"/>
    </source>
</evidence>
<evidence type="ECO:0000313" key="18">
    <source>
        <dbReference type="Proteomes" id="UP000283509"/>
    </source>
</evidence>
<evidence type="ECO:0000256" key="4">
    <source>
        <dbReference type="ARBA" id="ARBA00022553"/>
    </source>
</evidence>
<dbReference type="AlphaFoldDB" id="A0A3R7PE63"/>
<dbReference type="GO" id="GO:0005524">
    <property type="term" value="F:ATP binding"/>
    <property type="evidence" value="ECO:0007669"/>
    <property type="project" value="UniProtKB-UniRule"/>
</dbReference>
<sequence>MGVISLLNNSLSLHFLFLSLSPPPLALSLLDFLSVELFLALEMSRIKAGRPSRRISRRNPQDEYELIQRIGSGTYGDVYKAKRLITNEFAAIKVIKLEPGDDFTIIQQEILMMKDCRHPNIVAYFGSYLRRDKLWICMEFCGGGSLQDIYHITGPLQERQIGYMCRETLRGLEYLHRMGKMHRDIKGANILLTENGDVKLADFGVSAQITATISKRKSFIGTPYWMAPEVAAVERKGGYNQLCDIWAVGITAIELAELQPPMFDLHPMRALFLMSKSGFKPPTLKDKAKWTQNFHHFVKLSLTKNPKRRPTADKLLLHPFVAADLPKWLAVELLQKAHNPQHSFPPELEIDEEGAVTNVPQRITSRTPARPKQRTKSELHMESVNFGAPLVTELNAEPPPARYQGAGQPWDPAMEEGDVSLDNHDVASMLMESDPDNDVKTKATLPVGMDDTSLTEASQALDKANHNSRYSQSSSPGRERGHARRHSSADAHQEEGEELTDQTATLTLTSATARQRAQSDSQHDRRRDGSKENGQAGSGGEEDGSGTPPVPPRRKDKRRHNTPPRPQSNGLPPTPKVHMGACFSKVFNGCPLHIHCTASWIHPDTRDQHILIGAEEGIYTLNLNELHEAAMEQLLPTRTTWMFVIKDVLMSISGKGPYLYRHELIGLHNRHLHKFSLPMNKIPEKFLPRKYAITTKVPDTKGTLRCCVGRNPYNGYKYLCGATSSSLYLMQWYDPLNKFMLLKQSECYLPHPLRVFEMVITPDLEYPLMCVDVNRSYGSEDILRHNLINLNTGTTWTPEDDEDMDGMATVVPRHNLNVKNVTQIEKDAILVCFENVVRVVNLQGKIKERKKQTSELKFDFNIDSIALTTANPFYKDLELAGGQANISHLEAHLYNLA</sequence>
<feature type="compositionally biased region" description="Basic and acidic residues" evidence="13">
    <location>
        <begin position="521"/>
        <end position="531"/>
    </location>
</feature>
<keyword evidence="3 9" id="KW-0723">Serine/threonine-protein kinase</keyword>
<dbReference type="Pfam" id="PF00069">
    <property type="entry name" value="Pkinase"/>
    <property type="match status" value="1"/>
</dbReference>
<keyword evidence="4" id="KW-0597">Phosphoprotein</keyword>
<feature type="signal peptide" evidence="14">
    <location>
        <begin position="1"/>
        <end position="28"/>
    </location>
</feature>
<comment type="catalytic activity">
    <reaction evidence="9">
        <text>L-threonyl-[protein] + ATP = O-phospho-L-threonyl-[protein] + ADP + H(+)</text>
        <dbReference type="Rhea" id="RHEA:46608"/>
        <dbReference type="Rhea" id="RHEA-COMP:11060"/>
        <dbReference type="Rhea" id="RHEA-COMP:11605"/>
        <dbReference type="ChEBI" id="CHEBI:15378"/>
        <dbReference type="ChEBI" id="CHEBI:30013"/>
        <dbReference type="ChEBI" id="CHEBI:30616"/>
        <dbReference type="ChEBI" id="CHEBI:61977"/>
        <dbReference type="ChEBI" id="CHEBI:456216"/>
        <dbReference type="EC" id="2.7.11.1"/>
    </reaction>
</comment>
<evidence type="ECO:0000256" key="11">
    <source>
        <dbReference type="PIRSR" id="PIRSR038172-2"/>
    </source>
</evidence>
<feature type="compositionally biased region" description="Polar residues" evidence="13">
    <location>
        <begin position="467"/>
        <end position="476"/>
    </location>
</feature>
<dbReference type="EC" id="2.7.11.1" evidence="9"/>
<dbReference type="InterPro" id="IPR017441">
    <property type="entry name" value="Protein_kinase_ATP_BS"/>
</dbReference>
<dbReference type="SMART" id="SM00220">
    <property type="entry name" value="S_TKc"/>
    <property type="match status" value="1"/>
</dbReference>
<evidence type="ECO:0000256" key="12">
    <source>
        <dbReference type="PROSITE-ProRule" id="PRU10141"/>
    </source>
</evidence>
<evidence type="ECO:0000256" key="10">
    <source>
        <dbReference type="PIRSR" id="PIRSR038172-1"/>
    </source>
</evidence>